<dbReference type="Gene3D" id="2.30.30.240">
    <property type="entry name" value="PRC-barrel domain"/>
    <property type="match status" value="2"/>
</dbReference>
<evidence type="ECO:0000256" key="1">
    <source>
        <dbReference type="SAM" id="MobiDB-lite"/>
    </source>
</evidence>
<gene>
    <name evidence="3" type="ORF">DESME_00290</name>
</gene>
<accession>W0E4Q6</accession>
<feature type="region of interest" description="Disordered" evidence="1">
    <location>
        <begin position="228"/>
        <end position="264"/>
    </location>
</feature>
<dbReference type="AlphaFoldDB" id="W0E4Q6"/>
<protein>
    <submittedName>
        <fullName evidence="3">Photosystem reaction center subunit H</fullName>
    </submittedName>
</protein>
<dbReference type="SUPFAM" id="SSF50346">
    <property type="entry name" value="PRC-barrel domain"/>
    <property type="match status" value="2"/>
</dbReference>
<dbReference type="KEGG" id="dmt:DESME_00290"/>
<dbReference type="InterPro" id="IPR011033">
    <property type="entry name" value="PRC_barrel-like_sf"/>
</dbReference>
<proteinExistence type="predicted"/>
<dbReference type="OrthoDB" id="53812at2"/>
<dbReference type="STRING" id="871968.DESME_00290"/>
<evidence type="ECO:0000313" key="3">
    <source>
        <dbReference type="EMBL" id="AHF05717.1"/>
    </source>
</evidence>
<sequence>MKPSRKFLSLPIVSLSEGQHIGYVKSLVIDARTKSLAALVVDLKGFFKDQRIIPYGKVISVGDDAITIDKGAHVEKSANLPEILSLIKEKLSIIGTRVITQSGKTLGVAEEYFIESETGRITQIQISGGKLEGLLNGKAILQAEYISTIGQDVIVTEKGSETHLVTADKGLSDSFKSLVHSTSHLASETTHSFGKYFKKKEPLDFAQEPREGESLPLDQDGVIVTESTLEPSETTEIASSPSASASEEDSSSSAPNPITKENLV</sequence>
<dbReference type="InterPro" id="IPR027275">
    <property type="entry name" value="PRC-brl_dom"/>
</dbReference>
<name>W0E4Q6_9FIRM</name>
<dbReference type="RefSeq" id="WP_006717604.1">
    <property type="nucleotide sequence ID" value="NZ_CP007032.1"/>
</dbReference>
<feature type="domain" description="PRC-barrel" evidence="2">
    <location>
        <begin position="92"/>
        <end position="157"/>
    </location>
</feature>
<keyword evidence="4" id="KW-1185">Reference proteome</keyword>
<evidence type="ECO:0000313" key="4">
    <source>
        <dbReference type="Proteomes" id="UP000010847"/>
    </source>
</evidence>
<dbReference type="HOGENOM" id="CLU_068642_1_0_9"/>
<dbReference type="Proteomes" id="UP000010847">
    <property type="component" value="Chromosome"/>
</dbReference>
<dbReference type="eggNOG" id="COG3881">
    <property type="taxonomic scope" value="Bacteria"/>
</dbReference>
<evidence type="ECO:0000259" key="2">
    <source>
        <dbReference type="Pfam" id="PF05239"/>
    </source>
</evidence>
<organism evidence="3 4">
    <name type="scientific">Desulfitobacterium metallireducens DSM 15288</name>
    <dbReference type="NCBI Taxonomy" id="871968"/>
    <lineage>
        <taxon>Bacteria</taxon>
        <taxon>Bacillati</taxon>
        <taxon>Bacillota</taxon>
        <taxon>Clostridia</taxon>
        <taxon>Eubacteriales</taxon>
        <taxon>Desulfitobacteriaceae</taxon>
        <taxon>Desulfitobacterium</taxon>
    </lineage>
</organism>
<reference evidence="3 4" key="1">
    <citation type="submission" date="2013-12" db="EMBL/GenBank/DDBJ databases">
        <authorList>
            <consortium name="DOE Joint Genome Institute"/>
            <person name="Smidt H."/>
            <person name="Huntemann M."/>
            <person name="Han J."/>
            <person name="Chen A."/>
            <person name="Kyrpides N."/>
            <person name="Mavromatis K."/>
            <person name="Markowitz V."/>
            <person name="Palaniappan K."/>
            <person name="Ivanova N."/>
            <person name="Schaumberg A."/>
            <person name="Pati A."/>
            <person name="Liolios K."/>
            <person name="Nordberg H.P."/>
            <person name="Cantor M.N."/>
            <person name="Hua S.X."/>
            <person name="Woyke T."/>
        </authorList>
    </citation>
    <scope>NUCLEOTIDE SEQUENCE [LARGE SCALE GENOMIC DNA]</scope>
    <source>
        <strain evidence="4">DSM 15288</strain>
    </source>
</reference>
<dbReference type="Pfam" id="PF05239">
    <property type="entry name" value="PRC"/>
    <property type="match status" value="2"/>
</dbReference>
<feature type="domain" description="PRC-barrel" evidence="2">
    <location>
        <begin position="5"/>
        <end position="70"/>
    </location>
</feature>
<feature type="compositionally biased region" description="Low complexity" evidence="1">
    <location>
        <begin position="228"/>
        <end position="255"/>
    </location>
</feature>
<dbReference type="EMBL" id="CP007032">
    <property type="protein sequence ID" value="AHF05717.1"/>
    <property type="molecule type" value="Genomic_DNA"/>
</dbReference>